<dbReference type="InterPro" id="IPR013525">
    <property type="entry name" value="ABC2_TM"/>
</dbReference>
<dbReference type="OrthoDB" id="9811483at2"/>
<keyword evidence="5" id="KW-0175">Coiled coil</keyword>
<name>A0A2T0BBP4_9CLOT</name>
<gene>
    <name evidence="8" type="ORF">CLLU_31640</name>
</gene>
<dbReference type="InterPro" id="IPR017500">
    <property type="entry name" value="Phage_infect_YhgE_N"/>
</dbReference>
<evidence type="ECO:0000256" key="1">
    <source>
        <dbReference type="ARBA" id="ARBA00004141"/>
    </source>
</evidence>
<evidence type="ECO:0000256" key="5">
    <source>
        <dbReference type="SAM" id="Coils"/>
    </source>
</evidence>
<proteinExistence type="predicted"/>
<evidence type="ECO:0000256" key="6">
    <source>
        <dbReference type="SAM" id="Phobius"/>
    </source>
</evidence>
<comment type="subcellular location">
    <subcellularLocation>
        <location evidence="1">Membrane</location>
        <topology evidence="1">Multi-pass membrane protein</topology>
    </subcellularLocation>
</comment>
<feature type="transmembrane region" description="Helical" evidence="6">
    <location>
        <begin position="628"/>
        <end position="646"/>
    </location>
</feature>
<dbReference type="NCBIfam" id="TIGR03061">
    <property type="entry name" value="pip_yhgE_Nterm"/>
    <property type="match status" value="1"/>
</dbReference>
<evidence type="ECO:0000256" key="3">
    <source>
        <dbReference type="ARBA" id="ARBA00022989"/>
    </source>
</evidence>
<dbReference type="InterPro" id="IPR051328">
    <property type="entry name" value="T7SS_ABC-Transporter"/>
</dbReference>
<dbReference type="PANTHER" id="PTHR43077">
    <property type="entry name" value="TRANSPORT PERMEASE YVFS-RELATED"/>
    <property type="match status" value="1"/>
</dbReference>
<dbReference type="RefSeq" id="WP_106010715.1">
    <property type="nucleotide sequence ID" value="NZ_JALCQO010000031.1"/>
</dbReference>
<organism evidence="8 9">
    <name type="scientific">Clostridium luticellarii</name>
    <dbReference type="NCBI Taxonomy" id="1691940"/>
    <lineage>
        <taxon>Bacteria</taxon>
        <taxon>Bacillati</taxon>
        <taxon>Bacillota</taxon>
        <taxon>Clostridia</taxon>
        <taxon>Eubacteriales</taxon>
        <taxon>Clostridiaceae</taxon>
        <taxon>Clostridium</taxon>
    </lineage>
</organism>
<keyword evidence="3 6" id="KW-1133">Transmembrane helix</keyword>
<evidence type="ECO:0000256" key="2">
    <source>
        <dbReference type="ARBA" id="ARBA00022692"/>
    </source>
</evidence>
<dbReference type="PANTHER" id="PTHR43077:SF10">
    <property type="entry name" value="TRANSPORT PERMEASE PROTEIN"/>
    <property type="match status" value="1"/>
</dbReference>
<dbReference type="GO" id="GO:0140359">
    <property type="term" value="F:ABC-type transporter activity"/>
    <property type="evidence" value="ECO:0007669"/>
    <property type="project" value="InterPro"/>
</dbReference>
<feature type="transmembrane region" description="Helical" evidence="6">
    <location>
        <begin position="681"/>
        <end position="701"/>
    </location>
</feature>
<keyword evidence="4 6" id="KW-0472">Membrane</keyword>
<evidence type="ECO:0000313" key="9">
    <source>
        <dbReference type="Proteomes" id="UP000237798"/>
    </source>
</evidence>
<keyword evidence="2 6" id="KW-0812">Transmembrane</keyword>
<dbReference type="GO" id="GO:0016020">
    <property type="term" value="C:membrane"/>
    <property type="evidence" value="ECO:0007669"/>
    <property type="project" value="UniProtKB-SubCell"/>
</dbReference>
<dbReference type="InterPro" id="IPR017501">
    <property type="entry name" value="Phage_infect_YhgE_C"/>
</dbReference>
<feature type="transmembrane region" description="Helical" evidence="6">
    <location>
        <begin position="567"/>
        <end position="591"/>
    </location>
</feature>
<accession>A0A2T0BBP4</accession>
<dbReference type="NCBIfam" id="TIGR03062">
    <property type="entry name" value="pip_yhgE_Cterm"/>
    <property type="match status" value="1"/>
</dbReference>
<protein>
    <submittedName>
        <fullName evidence="8">ABC-2 family transporter protein</fullName>
    </submittedName>
</protein>
<reference evidence="8 9" key="1">
    <citation type="submission" date="2018-03" db="EMBL/GenBank/DDBJ databases">
        <title>Genome sequence of Clostridium luticellarii DSM 29923.</title>
        <authorList>
            <person name="Poehlein A."/>
            <person name="Daniel R."/>
        </authorList>
    </citation>
    <scope>NUCLEOTIDE SEQUENCE [LARGE SCALE GENOMIC DNA]</scope>
    <source>
        <strain evidence="8 9">DSM 29923</strain>
    </source>
</reference>
<keyword evidence="9" id="KW-1185">Reference proteome</keyword>
<evidence type="ECO:0000313" key="8">
    <source>
        <dbReference type="EMBL" id="PRR81319.1"/>
    </source>
</evidence>
<dbReference type="Proteomes" id="UP000237798">
    <property type="component" value="Unassembled WGS sequence"/>
</dbReference>
<evidence type="ECO:0000259" key="7">
    <source>
        <dbReference type="Pfam" id="PF12698"/>
    </source>
</evidence>
<feature type="coiled-coil region" evidence="5">
    <location>
        <begin position="456"/>
        <end position="483"/>
    </location>
</feature>
<feature type="transmembrane region" description="Helical" evidence="6">
    <location>
        <begin position="597"/>
        <end position="621"/>
    </location>
</feature>
<dbReference type="AlphaFoldDB" id="A0A2T0BBP4"/>
<dbReference type="Pfam" id="PF12698">
    <property type="entry name" value="ABC2_membrane_3"/>
    <property type="match status" value="1"/>
</dbReference>
<dbReference type="EMBL" id="PVXP01000072">
    <property type="protein sequence ID" value="PRR81319.1"/>
    <property type="molecule type" value="Genomic_DNA"/>
</dbReference>
<feature type="domain" description="ABC-2 type transporter transmembrane" evidence="7">
    <location>
        <begin position="380"/>
        <end position="698"/>
    </location>
</feature>
<feature type="transmembrane region" description="Helical" evidence="6">
    <location>
        <begin position="519"/>
        <end position="546"/>
    </location>
</feature>
<dbReference type="Gene3D" id="3.40.1710.10">
    <property type="entry name" value="abc type-2 transporter like domain"/>
    <property type="match status" value="1"/>
</dbReference>
<sequence length="721" mass="80223">MKTVFRMLKMDLQNIIKSFPVFMTILAFCLIPACYALMNINASWDPYSEANTGRLPIAVVNKDEGSSINGKNINLGSQIINELRRNKSMDWVMIDEWQGNYGLNIGKYYALIEIPQDFSRKLLSITTSHPEKPNIIYRSNEKLNPAATKITNTAKSSLADEIKTSFIGISSKEILKRLNSIGIRLNDNKPEILELKSTLEDSILTIENTKKYLGEVSENSKKMGIYLNQLKKDIPKLSNKINNLQHIITQEKSLSQSTRQTVNSARDNLSSGINEIQSLNTQVQSLLSGLEHVSNESENLNIENSSIEKIIDIDNSIIKKIQSNIAVLNSIDNILPSNGARELISALTRMENSIDIEKGYVDYMKQLLSNNASKDSMNSVMDQLSTTADDAASNALELSNTLYSSIIDPLNVIDSNIDNDLNNYNGILQSVKSVVSQLNSLADTGASISEISIQQAGQISKRLGDIEEKLNELSDKMKVVDEKSLNNIIDIMEKNPDQISNLLSSPVELKNVQLYNLGLFGYAVTPFYTTLSIWVGVLLLGIILTLKCRKFKDGTKINMAHRYFEKLFLFMTLSLIQTSIVLFGEFFIMGIKPTSKITMTAVALTSSITFTIIIFTLIAIFGNVGKGISAILMILQLFGTGGIYPIEIISSRLAALEPFLPFTYSINGLREAMAGPDLNNLFRMLVILVCFGIGFLLLMPLKKVFHKFIGQMESEFQKSGL</sequence>
<evidence type="ECO:0000256" key="4">
    <source>
        <dbReference type="ARBA" id="ARBA00023136"/>
    </source>
</evidence>
<comment type="caution">
    <text evidence="8">The sequence shown here is derived from an EMBL/GenBank/DDBJ whole genome shotgun (WGS) entry which is preliminary data.</text>
</comment>